<protein>
    <submittedName>
        <fullName evidence="7">FAD-dependent oxidoreductase</fullName>
    </submittedName>
</protein>
<feature type="chain" id="PRO_5026954931" evidence="5">
    <location>
        <begin position="31"/>
        <end position="473"/>
    </location>
</feature>
<dbReference type="Gene3D" id="3.50.50.60">
    <property type="entry name" value="FAD/NAD(P)-binding domain"/>
    <property type="match status" value="1"/>
</dbReference>
<evidence type="ECO:0000313" key="9">
    <source>
        <dbReference type="Proteomes" id="UP000433575"/>
    </source>
</evidence>
<keyword evidence="10" id="KW-1185">Reference proteome</keyword>
<organism evidence="7 9">
    <name type="scientific">Holdemania massiliensis</name>
    <dbReference type="NCBI Taxonomy" id="1468449"/>
    <lineage>
        <taxon>Bacteria</taxon>
        <taxon>Bacillati</taxon>
        <taxon>Bacillota</taxon>
        <taxon>Erysipelotrichia</taxon>
        <taxon>Erysipelotrichales</taxon>
        <taxon>Erysipelotrichaceae</taxon>
        <taxon>Holdemania</taxon>
    </lineage>
</organism>
<evidence type="ECO:0000259" key="6">
    <source>
        <dbReference type="Pfam" id="PF00890"/>
    </source>
</evidence>
<dbReference type="EMBL" id="WKPI01000009">
    <property type="protein sequence ID" value="MSC32879.1"/>
    <property type="molecule type" value="Genomic_DNA"/>
</dbReference>
<evidence type="ECO:0000313" key="7">
    <source>
        <dbReference type="EMBL" id="MSA89119.1"/>
    </source>
</evidence>
<dbReference type="InterPro" id="IPR003953">
    <property type="entry name" value="FAD-dep_OxRdtase_2_FAD-bd"/>
</dbReference>
<accession>A0A6N7S5S5</accession>
<dbReference type="Proteomes" id="UP000433575">
    <property type="component" value="Unassembled WGS sequence"/>
</dbReference>
<comment type="caution">
    <text evidence="7">The sequence shown here is derived from an EMBL/GenBank/DDBJ whole genome shotgun (WGS) entry which is preliminary data.</text>
</comment>
<name>A0A6N7S5S5_9FIRM</name>
<sequence>MLCCTTGGKEMKKMKKMVGLALLLALSACAAAPNQEDLNTPSAQTEVREETTDVVVVGAGGAGLTAAYFVQQGGHEVVLLEKRAMTGGNTALAGFFAANSTKMQEAMGEVYTQQDQIDFLMETEGTDPEFAKLFAENSGPTAEWAVDTLGIEVTRVNGREIYAVDEKGTKFPAQFVSKLTALNQQIGVDLRTECPATSLILEDGKVVGVEAEDAQGKIIIHAQAVILASGGFAANQEMLQQYAPEWAGGTTSNTAATTGDGILMAEAAGAALSNMDQLTLNPTFYDDHGTTMSVSGVRYEGGILVDPTGKRFANEMANYTEVSEAEKAIGSKAFAIMDSTSLACNPKYAVEADTIEDLAEKIGVDPAALNETVTNYQRYYDHQNDEEFGRTDMRSRIDTAPFYAVPVFPGVHHTRGGVTINLRSQVLDTEGHSIPGLYGAGEVTDNKLMGNDPVAAGITFGRLCAQSVLEDLQ</sequence>
<evidence type="ECO:0000256" key="5">
    <source>
        <dbReference type="SAM" id="SignalP"/>
    </source>
</evidence>
<evidence type="ECO:0000313" key="8">
    <source>
        <dbReference type="EMBL" id="MSC32879.1"/>
    </source>
</evidence>
<dbReference type="PANTHER" id="PTHR43400:SF7">
    <property type="entry name" value="FAD-DEPENDENT OXIDOREDUCTASE 2 FAD BINDING DOMAIN-CONTAINING PROTEIN"/>
    <property type="match status" value="1"/>
</dbReference>
<keyword evidence="3" id="KW-0274">FAD</keyword>
<gene>
    <name evidence="8" type="ORF">GKD88_07075</name>
    <name evidence="7" type="ORF">GKE08_07250</name>
</gene>
<dbReference type="Proteomes" id="UP000480929">
    <property type="component" value="Unassembled WGS sequence"/>
</dbReference>
<dbReference type="SUPFAM" id="SSF56425">
    <property type="entry name" value="Succinate dehydrogenase/fumarate reductase flavoprotein, catalytic domain"/>
    <property type="match status" value="1"/>
</dbReference>
<reference evidence="9 10" key="1">
    <citation type="journal article" date="2019" name="Nat. Med.">
        <title>A library of human gut bacterial isolates paired with longitudinal multiomics data enables mechanistic microbiome research.</title>
        <authorList>
            <person name="Poyet M."/>
            <person name="Groussin M."/>
            <person name="Gibbons S.M."/>
            <person name="Avila-Pacheco J."/>
            <person name="Jiang X."/>
            <person name="Kearney S.M."/>
            <person name="Perrotta A.R."/>
            <person name="Berdy B."/>
            <person name="Zhao S."/>
            <person name="Lieberman T.D."/>
            <person name="Swanson P.K."/>
            <person name="Smith M."/>
            <person name="Roesemann S."/>
            <person name="Alexander J.E."/>
            <person name="Rich S.A."/>
            <person name="Livny J."/>
            <person name="Vlamakis H."/>
            <person name="Clish C."/>
            <person name="Bullock K."/>
            <person name="Deik A."/>
            <person name="Scott J."/>
            <person name="Pierce K.A."/>
            <person name="Xavier R.J."/>
            <person name="Alm E.J."/>
        </authorList>
    </citation>
    <scope>NUCLEOTIDE SEQUENCE [LARGE SCALE GENOMIC DNA]</scope>
    <source>
        <strain evidence="7 9">BIOML-A4</strain>
        <strain evidence="8 10">BIOML-A5</strain>
    </source>
</reference>
<keyword evidence="5" id="KW-0732">Signal</keyword>
<keyword evidence="2" id="KW-0285">Flavoprotein</keyword>
<dbReference type="InterPro" id="IPR027477">
    <property type="entry name" value="Succ_DH/fumarate_Rdtase_cat_sf"/>
</dbReference>
<keyword evidence="4" id="KW-0560">Oxidoreductase</keyword>
<feature type="signal peptide" evidence="5">
    <location>
        <begin position="1"/>
        <end position="30"/>
    </location>
</feature>
<dbReference type="GO" id="GO:0033765">
    <property type="term" value="F:steroid dehydrogenase activity, acting on the CH-CH group of donors"/>
    <property type="evidence" value="ECO:0007669"/>
    <property type="project" value="UniProtKB-ARBA"/>
</dbReference>
<evidence type="ECO:0000256" key="3">
    <source>
        <dbReference type="ARBA" id="ARBA00022827"/>
    </source>
</evidence>
<dbReference type="InterPro" id="IPR050315">
    <property type="entry name" value="FAD-oxidoreductase_2"/>
</dbReference>
<dbReference type="Gene3D" id="3.90.700.10">
    <property type="entry name" value="Succinate dehydrogenase/fumarate reductase flavoprotein, catalytic domain"/>
    <property type="match status" value="1"/>
</dbReference>
<comment type="cofactor">
    <cofactor evidence="1">
        <name>FAD</name>
        <dbReference type="ChEBI" id="CHEBI:57692"/>
    </cofactor>
</comment>
<proteinExistence type="predicted"/>
<evidence type="ECO:0000256" key="1">
    <source>
        <dbReference type="ARBA" id="ARBA00001974"/>
    </source>
</evidence>
<evidence type="ECO:0000256" key="4">
    <source>
        <dbReference type="ARBA" id="ARBA00023002"/>
    </source>
</evidence>
<dbReference type="AlphaFoldDB" id="A0A6N7S5S5"/>
<evidence type="ECO:0000313" key="10">
    <source>
        <dbReference type="Proteomes" id="UP000480929"/>
    </source>
</evidence>
<dbReference type="Pfam" id="PF00890">
    <property type="entry name" value="FAD_binding_2"/>
    <property type="match status" value="1"/>
</dbReference>
<evidence type="ECO:0000256" key="2">
    <source>
        <dbReference type="ARBA" id="ARBA00022630"/>
    </source>
</evidence>
<dbReference type="PANTHER" id="PTHR43400">
    <property type="entry name" value="FUMARATE REDUCTASE"/>
    <property type="match status" value="1"/>
</dbReference>
<dbReference type="SUPFAM" id="SSF51905">
    <property type="entry name" value="FAD/NAD(P)-binding domain"/>
    <property type="match status" value="1"/>
</dbReference>
<dbReference type="EMBL" id="WKPJ01000008">
    <property type="protein sequence ID" value="MSA89119.1"/>
    <property type="molecule type" value="Genomic_DNA"/>
</dbReference>
<feature type="domain" description="FAD-dependent oxidoreductase 2 FAD-binding" evidence="6">
    <location>
        <begin position="53"/>
        <end position="451"/>
    </location>
</feature>
<dbReference type="InterPro" id="IPR036188">
    <property type="entry name" value="FAD/NAD-bd_sf"/>
</dbReference>
<dbReference type="OrthoDB" id="9806724at2"/>